<evidence type="ECO:0000259" key="3">
    <source>
        <dbReference type="PROSITE" id="PS51371"/>
    </source>
</evidence>
<dbReference type="InterPro" id="IPR046342">
    <property type="entry name" value="CBS_dom_sf"/>
</dbReference>
<dbReference type="SUPFAM" id="SSF54631">
    <property type="entry name" value="CBS-domain pair"/>
    <property type="match status" value="1"/>
</dbReference>
<dbReference type="AlphaFoldDB" id="A0A1H1YNT3"/>
<dbReference type="SMART" id="SM00116">
    <property type="entry name" value="CBS"/>
    <property type="match status" value="2"/>
</dbReference>
<dbReference type="InterPro" id="IPR000644">
    <property type="entry name" value="CBS_dom"/>
</dbReference>
<reference evidence="4 5" key="1">
    <citation type="submission" date="2016-10" db="EMBL/GenBank/DDBJ databases">
        <authorList>
            <person name="de Groot N.N."/>
        </authorList>
    </citation>
    <scope>NUCLEOTIDE SEQUENCE [LARGE SCALE GENOMIC DNA]</scope>
    <source>
        <strain evidence="4 5">DSM 22024</strain>
    </source>
</reference>
<dbReference type="PANTHER" id="PTHR43080">
    <property type="entry name" value="CBS DOMAIN-CONTAINING PROTEIN CBSX3, MITOCHONDRIAL"/>
    <property type="match status" value="1"/>
</dbReference>
<dbReference type="Proteomes" id="UP000198983">
    <property type="component" value="Chromosome I"/>
</dbReference>
<evidence type="ECO:0000256" key="1">
    <source>
        <dbReference type="ARBA" id="ARBA00023122"/>
    </source>
</evidence>
<organism evidence="4 5">
    <name type="scientific">Actinopolymorpha singaporensis</name>
    <dbReference type="NCBI Taxonomy" id="117157"/>
    <lineage>
        <taxon>Bacteria</taxon>
        <taxon>Bacillati</taxon>
        <taxon>Actinomycetota</taxon>
        <taxon>Actinomycetes</taxon>
        <taxon>Propionibacteriales</taxon>
        <taxon>Actinopolymorphaceae</taxon>
        <taxon>Actinopolymorpha</taxon>
    </lineage>
</organism>
<dbReference type="Gene3D" id="3.10.580.10">
    <property type="entry name" value="CBS-domain"/>
    <property type="match status" value="1"/>
</dbReference>
<evidence type="ECO:0000313" key="4">
    <source>
        <dbReference type="EMBL" id="SDT23074.1"/>
    </source>
</evidence>
<feature type="domain" description="CBS" evidence="3">
    <location>
        <begin position="140"/>
        <end position="195"/>
    </location>
</feature>
<proteinExistence type="predicted"/>
<name>A0A1H1YNT3_9ACTN</name>
<dbReference type="RefSeq" id="WP_338417586.1">
    <property type="nucleotide sequence ID" value="NZ_LT629732.1"/>
</dbReference>
<evidence type="ECO:0000256" key="2">
    <source>
        <dbReference type="PROSITE-ProRule" id="PRU00703"/>
    </source>
</evidence>
<dbReference type="PROSITE" id="PS51371">
    <property type="entry name" value="CBS"/>
    <property type="match status" value="2"/>
</dbReference>
<gene>
    <name evidence="4" type="ORF">SAMN04489717_5604</name>
</gene>
<protein>
    <submittedName>
        <fullName evidence="4">CBS domain-containing protein</fullName>
    </submittedName>
</protein>
<accession>A0A1H1YNT3</accession>
<dbReference type="STRING" id="117157.SAMN04489717_5604"/>
<dbReference type="InterPro" id="IPR044725">
    <property type="entry name" value="CBSX3_CBS_dom"/>
</dbReference>
<keyword evidence="5" id="KW-1185">Reference proteome</keyword>
<keyword evidence="1 2" id="KW-0129">CBS domain</keyword>
<evidence type="ECO:0000313" key="5">
    <source>
        <dbReference type="Proteomes" id="UP000198983"/>
    </source>
</evidence>
<dbReference type="Pfam" id="PF00571">
    <property type="entry name" value="CBS"/>
    <property type="match status" value="2"/>
</dbReference>
<dbReference type="PANTHER" id="PTHR43080:SF2">
    <property type="entry name" value="CBS DOMAIN-CONTAINING PROTEIN"/>
    <property type="match status" value="1"/>
</dbReference>
<dbReference type="CDD" id="cd04623">
    <property type="entry name" value="CBS_pair_bac_euk"/>
    <property type="match status" value="1"/>
</dbReference>
<dbReference type="EMBL" id="LT629732">
    <property type="protein sequence ID" value="SDT23074.1"/>
    <property type="molecule type" value="Genomic_DNA"/>
</dbReference>
<sequence length="207" mass="22447">MTAKTTLAGVAVEHFPGWTADFAEITRIRDRGGFLCGPVGASVRSTESWPVPVAVGPARVRREPVMRISDVLRGKGAKVVTIRPDAPVRDLLQLLDSANIGAAVVSEDGATITGIVSERDIVRHLTDPSRLLDQPVSTIMTSRVHTCAPHATVDSLMRLMTEQRIRHVPVVVDGKLAGLVSIGDVVKTRIGELEFEREQLENYIARA</sequence>
<dbReference type="InterPro" id="IPR051257">
    <property type="entry name" value="Diverse_CBS-Domain"/>
</dbReference>
<feature type="domain" description="CBS" evidence="3">
    <location>
        <begin position="71"/>
        <end position="131"/>
    </location>
</feature>